<accession>A0A7I8IDG8</accession>
<evidence type="ECO:0000313" key="1">
    <source>
        <dbReference type="EMBL" id="CAA2616113.1"/>
    </source>
</evidence>
<dbReference type="Proteomes" id="UP001189122">
    <property type="component" value="Unassembled WGS sequence"/>
</dbReference>
<dbReference type="EMBL" id="LR743589">
    <property type="protein sequence ID" value="CAA2616113.1"/>
    <property type="molecule type" value="Genomic_DNA"/>
</dbReference>
<name>A0A7I8IDG8_SPIIN</name>
<sequence>MSYRVRFYYIHMTHYFELLVIGFQHCQFRLSF</sequence>
<organism evidence="1">
    <name type="scientific">Spirodela intermedia</name>
    <name type="common">Intermediate duckweed</name>
    <dbReference type="NCBI Taxonomy" id="51605"/>
    <lineage>
        <taxon>Eukaryota</taxon>
        <taxon>Viridiplantae</taxon>
        <taxon>Streptophyta</taxon>
        <taxon>Embryophyta</taxon>
        <taxon>Tracheophyta</taxon>
        <taxon>Spermatophyta</taxon>
        <taxon>Magnoliopsida</taxon>
        <taxon>Liliopsida</taxon>
        <taxon>Araceae</taxon>
        <taxon>Lemnoideae</taxon>
        <taxon>Spirodela</taxon>
    </lineage>
</organism>
<keyword evidence="2" id="KW-1185">Reference proteome</keyword>
<dbReference type="EMBL" id="CACRZD030000002">
    <property type="protein sequence ID" value="CAA6655806.1"/>
    <property type="molecule type" value="Genomic_DNA"/>
</dbReference>
<gene>
    <name evidence="1" type="ORF">SI7747_02002346</name>
</gene>
<reference evidence="1 2" key="1">
    <citation type="submission" date="2019-12" db="EMBL/GenBank/DDBJ databases">
        <authorList>
            <person name="Scholz U."/>
            <person name="Mascher M."/>
            <person name="Fiebig A."/>
        </authorList>
    </citation>
    <scope>NUCLEOTIDE SEQUENCE</scope>
</reference>
<protein>
    <submittedName>
        <fullName evidence="1">Uncharacterized protein</fullName>
    </submittedName>
</protein>
<evidence type="ECO:0000313" key="2">
    <source>
        <dbReference type="Proteomes" id="UP001189122"/>
    </source>
</evidence>
<proteinExistence type="predicted"/>
<dbReference type="AlphaFoldDB" id="A0A7I8IDG8"/>